<feature type="compositionally biased region" description="Basic and acidic residues" evidence="2">
    <location>
        <begin position="185"/>
        <end position="201"/>
    </location>
</feature>
<feature type="region of interest" description="Disordered" evidence="2">
    <location>
        <begin position="91"/>
        <end position="242"/>
    </location>
</feature>
<feature type="transmembrane region" description="Helical" evidence="3">
    <location>
        <begin position="498"/>
        <end position="514"/>
    </location>
</feature>
<dbReference type="AlphaFoldDB" id="A0AAQ4D5K5"/>
<evidence type="ECO:0000313" key="5">
    <source>
        <dbReference type="Proteomes" id="UP001321473"/>
    </source>
</evidence>
<feature type="transmembrane region" description="Helical" evidence="3">
    <location>
        <begin position="628"/>
        <end position="650"/>
    </location>
</feature>
<feature type="compositionally biased region" description="Basic and acidic residues" evidence="2">
    <location>
        <begin position="141"/>
        <end position="163"/>
    </location>
</feature>
<feature type="transmembrane region" description="Helical" evidence="3">
    <location>
        <begin position="718"/>
        <end position="740"/>
    </location>
</feature>
<feature type="compositionally biased region" description="Basic residues" evidence="2">
    <location>
        <begin position="130"/>
        <end position="140"/>
    </location>
</feature>
<protein>
    <recommendedName>
        <fullName evidence="6">Solute carrier organic anion transporter family member</fullName>
    </recommendedName>
</protein>
<gene>
    <name evidence="4" type="ORF">V5799_004618</name>
</gene>
<dbReference type="Proteomes" id="UP001321473">
    <property type="component" value="Unassembled WGS sequence"/>
</dbReference>
<dbReference type="Gene3D" id="1.20.1250.20">
    <property type="entry name" value="MFS general substrate transporter like domains"/>
    <property type="match status" value="1"/>
</dbReference>
<feature type="compositionally biased region" description="Low complexity" evidence="2">
    <location>
        <begin position="38"/>
        <end position="69"/>
    </location>
</feature>
<feature type="transmembrane region" description="Helical" evidence="3">
    <location>
        <begin position="317"/>
        <end position="338"/>
    </location>
</feature>
<reference evidence="4 5" key="1">
    <citation type="journal article" date="2023" name="Arcadia Sci">
        <title>De novo assembly of a long-read Amblyomma americanum tick genome.</title>
        <authorList>
            <person name="Chou S."/>
            <person name="Poskanzer K.E."/>
            <person name="Rollins M."/>
            <person name="Thuy-Boun P.S."/>
        </authorList>
    </citation>
    <scope>NUCLEOTIDE SEQUENCE [LARGE SCALE GENOMIC DNA]</scope>
    <source>
        <strain evidence="4">F_SG_1</strain>
        <tissue evidence="4">Salivary glands</tissue>
    </source>
</reference>
<dbReference type="GO" id="GO:0015347">
    <property type="term" value="F:sodium-independent organic anion transmembrane transporter activity"/>
    <property type="evidence" value="ECO:0007669"/>
    <property type="project" value="TreeGrafter"/>
</dbReference>
<dbReference type="PANTHER" id="PTHR11388">
    <property type="entry name" value="ORGANIC ANION TRANSPORTER"/>
    <property type="match status" value="1"/>
</dbReference>
<dbReference type="SUPFAM" id="SSF103473">
    <property type="entry name" value="MFS general substrate transporter"/>
    <property type="match status" value="1"/>
</dbReference>
<keyword evidence="3" id="KW-0472">Membrane</keyword>
<organism evidence="4 5">
    <name type="scientific">Amblyomma americanum</name>
    <name type="common">Lone star tick</name>
    <dbReference type="NCBI Taxonomy" id="6943"/>
    <lineage>
        <taxon>Eukaryota</taxon>
        <taxon>Metazoa</taxon>
        <taxon>Ecdysozoa</taxon>
        <taxon>Arthropoda</taxon>
        <taxon>Chelicerata</taxon>
        <taxon>Arachnida</taxon>
        <taxon>Acari</taxon>
        <taxon>Parasitiformes</taxon>
        <taxon>Ixodida</taxon>
        <taxon>Ixodoidea</taxon>
        <taxon>Ixodidae</taxon>
        <taxon>Amblyomminae</taxon>
        <taxon>Amblyomma</taxon>
    </lineage>
</organism>
<evidence type="ECO:0000313" key="4">
    <source>
        <dbReference type="EMBL" id="KAK8757745.1"/>
    </source>
</evidence>
<keyword evidence="3" id="KW-1133">Transmembrane helix</keyword>
<feature type="compositionally biased region" description="Basic and acidic residues" evidence="2">
    <location>
        <begin position="216"/>
        <end position="227"/>
    </location>
</feature>
<evidence type="ECO:0000256" key="2">
    <source>
        <dbReference type="SAM" id="MobiDB-lite"/>
    </source>
</evidence>
<sequence>MCLQSVNVSEEPIISYLRTGLHQAPLSPKQQHPRHGQSGTSSPAGVVSPPSANEGAAGTAGAGSSELSPSTPPLALPAEIVVPTKSLDRVDEAVVDGGQPVPADNMGRDAVNQAIETKSVGSGADPGTSAKKKHGKKRRREAKEQPMAKAVEPRDEKLSRDQEPTAQSGEEPTKTTPPDPSVPAADERQIERAPLPEETAPKEAQPADEPPPPPRASDKTAVKEDLQHGALKPGEVTIPPDRRSIRAVDEHDEERDQRCGLLGVYPRFLQKYRTPRCALTALCLVSFTRSFSMNGVMMVVLPSLERRYQMKSYESGMILSSNDVASCLAMLPVAFLATQRHKPRFVGSGIAIMGLGNMVVAMVHFLSPPYSLAGAGSDTCPEMGANDSCTESGSIRNFRFIMMAGQLLSGLGATPINTVTIAYLDENLPKKKSSLYIGYAELCAEKKADTSMFSVVSMVATSDFGRRLTDLPKAIRRLLTNVPFMLLCFAMSFNRPIVLVGGGFGAIIGGALVSRWNLDYAGIMRLCMYNCCFSWFGVLTFLVNCQENTYATPQGFVGAPAGRLPHPRCFCLAQTPPAALPLVLPQMYSDCSCVNGTLSEVPGVSSEQVLLEAVQATRSRCSVDCALLFPYLVGVFLSLSSAFLNAAPATAASIRCVKPAERSLALGIKTVIARLVGSIPAPVILGGIVDQTCLMWHRSCGSSGSCIVYENEGMARGMFYALVVMLAASMVLFYFSLIMYRRNARKRAERKRNAILAGKAGRTAKSASPQR</sequence>
<feature type="transmembrane region" description="Helical" evidence="3">
    <location>
        <begin position="277"/>
        <end position="297"/>
    </location>
</feature>
<keyword evidence="3" id="KW-0812">Transmembrane</keyword>
<name>A0AAQ4D5K5_AMBAM</name>
<feature type="transmembrane region" description="Helical" evidence="3">
    <location>
        <begin position="345"/>
        <end position="366"/>
    </location>
</feature>
<accession>A0AAQ4D5K5</accession>
<keyword evidence="5" id="KW-1185">Reference proteome</keyword>
<dbReference type="InterPro" id="IPR036259">
    <property type="entry name" value="MFS_trans_sf"/>
</dbReference>
<dbReference type="GO" id="GO:0016323">
    <property type="term" value="C:basolateral plasma membrane"/>
    <property type="evidence" value="ECO:0007669"/>
    <property type="project" value="TreeGrafter"/>
</dbReference>
<feature type="transmembrane region" description="Helical" evidence="3">
    <location>
        <begin position="400"/>
        <end position="424"/>
    </location>
</feature>
<evidence type="ECO:0000256" key="3">
    <source>
        <dbReference type="SAM" id="Phobius"/>
    </source>
</evidence>
<evidence type="ECO:0008006" key="6">
    <source>
        <dbReference type="Google" id="ProtNLM"/>
    </source>
</evidence>
<dbReference type="PANTHER" id="PTHR11388:SF100">
    <property type="entry name" value="SOLUTE CARRIER ORGANIC ANION TRANSPORTER FAMILY MEMBER 4A1"/>
    <property type="match status" value="1"/>
</dbReference>
<feature type="compositionally biased region" description="Polar residues" evidence="2">
    <location>
        <begin position="164"/>
        <end position="174"/>
    </location>
</feature>
<dbReference type="GO" id="GO:0043252">
    <property type="term" value="P:sodium-independent organic anion transport"/>
    <property type="evidence" value="ECO:0007669"/>
    <property type="project" value="TreeGrafter"/>
</dbReference>
<feature type="transmembrane region" description="Helical" evidence="3">
    <location>
        <begin position="526"/>
        <end position="543"/>
    </location>
</feature>
<dbReference type="InterPro" id="IPR004156">
    <property type="entry name" value="OATP"/>
</dbReference>
<evidence type="ECO:0000256" key="1">
    <source>
        <dbReference type="ARBA" id="ARBA00023157"/>
    </source>
</evidence>
<keyword evidence="1" id="KW-1015">Disulfide bond</keyword>
<dbReference type="EMBL" id="JARKHS020034854">
    <property type="protein sequence ID" value="KAK8757745.1"/>
    <property type="molecule type" value="Genomic_DNA"/>
</dbReference>
<dbReference type="Pfam" id="PF03137">
    <property type="entry name" value="OATP"/>
    <property type="match status" value="2"/>
</dbReference>
<proteinExistence type="predicted"/>
<comment type="caution">
    <text evidence="4">The sequence shown here is derived from an EMBL/GenBank/DDBJ whole genome shotgun (WGS) entry which is preliminary data.</text>
</comment>
<feature type="region of interest" description="Disordered" evidence="2">
    <location>
        <begin position="21"/>
        <end position="79"/>
    </location>
</feature>